<comment type="caution">
    <text evidence="1">The sequence shown here is derived from an EMBL/GenBank/DDBJ whole genome shotgun (WGS) entry which is preliminary data.</text>
</comment>
<evidence type="ECO:0000313" key="1">
    <source>
        <dbReference type="EMBL" id="RFT05799.1"/>
    </source>
</evidence>
<dbReference type="EMBL" id="QQRQ01000028">
    <property type="protein sequence ID" value="RFT05799.1"/>
    <property type="molecule type" value="Genomic_DNA"/>
</dbReference>
<accession>A0A3E2B1D8</accession>
<protein>
    <submittedName>
        <fullName evidence="1">Uncharacterized protein</fullName>
    </submittedName>
</protein>
<gene>
    <name evidence="1" type="ORF">DV520_10825</name>
</gene>
<dbReference type="Proteomes" id="UP000260649">
    <property type="component" value="Unassembled WGS sequence"/>
</dbReference>
<organism evidence="1 2">
    <name type="scientific">Evtepia gabavorous</name>
    <dbReference type="NCBI Taxonomy" id="2211183"/>
    <lineage>
        <taxon>Bacteria</taxon>
        <taxon>Bacillati</taxon>
        <taxon>Bacillota</taxon>
        <taxon>Clostridia</taxon>
        <taxon>Eubacteriales</taxon>
        <taxon>Evtepia</taxon>
    </lineage>
</organism>
<dbReference type="AlphaFoldDB" id="A0A3E2B1D8"/>
<sequence length="61" mass="7224">MTMTDSITATQSTRLRTFFWRLGRFYKEIFDNFPQISQCLPTLAHKKKQVGMSVEERHSDL</sequence>
<keyword evidence="2" id="KW-1185">Reference proteome</keyword>
<proteinExistence type="predicted"/>
<name>A0A3E2B1D8_9FIRM</name>
<evidence type="ECO:0000313" key="2">
    <source>
        <dbReference type="Proteomes" id="UP000260649"/>
    </source>
</evidence>
<reference evidence="1 2" key="1">
    <citation type="submission" date="2018-07" db="EMBL/GenBank/DDBJ databases">
        <title>GABA Modulating Bacteria of the Human Gut Microbiota.</title>
        <authorList>
            <person name="Strandwitz P."/>
            <person name="Kim K.H."/>
            <person name="Terekhova D."/>
            <person name="Liu J.K."/>
            <person name="Sharma A."/>
            <person name="Levering J."/>
            <person name="Mcdonald D."/>
            <person name="Dietrich D."/>
            <person name="Ramadhar T.R."/>
            <person name="Lekbua A."/>
            <person name="Mroue N."/>
            <person name="Liston C."/>
            <person name="Stewart E.J."/>
            <person name="Dubin M.J."/>
            <person name="Zengler K."/>
            <person name="Knight R."/>
            <person name="Gilbert J.A."/>
            <person name="Clardy J."/>
            <person name="Lewis K."/>
        </authorList>
    </citation>
    <scope>NUCLEOTIDE SEQUENCE [LARGE SCALE GENOMIC DNA]</scope>
    <source>
        <strain evidence="1 2">KLE1738</strain>
    </source>
</reference>